<keyword evidence="6" id="KW-0442">Lipid degradation</keyword>
<evidence type="ECO:0000256" key="8">
    <source>
        <dbReference type="ARBA" id="ARBA00023315"/>
    </source>
</evidence>
<keyword evidence="5" id="KW-0276">Fatty acid metabolism</keyword>
<organism evidence="14">
    <name type="scientific">Salinispirillum sp. LH 10-3-1</name>
    <dbReference type="NCBI Taxonomy" id="2952525"/>
    <lineage>
        <taxon>Bacteria</taxon>
        <taxon>Pseudomonadati</taxon>
        <taxon>Pseudomonadota</taxon>
        <taxon>Gammaproteobacteria</taxon>
        <taxon>Oceanospirillales</taxon>
        <taxon>Saccharospirillaceae</taxon>
        <taxon>Salinispirillum</taxon>
    </lineage>
</organism>
<dbReference type="Pfam" id="PF02803">
    <property type="entry name" value="Thiolase_C"/>
    <property type="match status" value="1"/>
</dbReference>
<sequence>MNLKPNDAVIVDFLRTPMGRSKGGSFRFTRAENLSAQLVDGLLARNPNLDPSEIDDIIWGCVNQTKEQGWNVARMMQLMTKVPHTVPAQTVSRLCGSSMSALHIASQGIQSGNGDFFLIGGVEHMGHVDMMHGVDPNPALSKRAAKAAGMMGLTAELLGKMHGITREAQDEFAYRSHQLAQAATESGAFAKEIQPIEGHDENGTPFMLTQDETIRPETTVAKLAELRPVFDPKGGTVTAGTSSQISDGASAMLVMSWKKAQELGVKPRAVIRAMTLAGVDPSIMGYGPVPASKKALKQLGMTIDDIDYIELNEAFAAQALPVLKDLKVLDKMTDKVNLHGGAIALGHPFGCSGARITGTLLNVMEEKGGQFGLATMCIGLGQGISTVIERFDG</sequence>
<reference evidence="14" key="1">
    <citation type="submission" date="2022-07" db="EMBL/GenBank/DDBJ databases">
        <title>Complete genome sequence of Salinispirillum sp. LH10-3-1 capable of multiple carbohydrate inversion isolated from a soda lake.</title>
        <authorList>
            <person name="Liu J."/>
            <person name="Zhai Y."/>
            <person name="Zhang H."/>
            <person name="Yang H."/>
            <person name="Qu J."/>
            <person name="Li J."/>
        </authorList>
    </citation>
    <scope>NUCLEOTIDE SEQUENCE</scope>
    <source>
        <strain evidence="14">LH 10-3-1</strain>
    </source>
</reference>
<dbReference type="GO" id="GO:0003988">
    <property type="term" value="F:acetyl-CoA C-acyltransferase activity"/>
    <property type="evidence" value="ECO:0007669"/>
    <property type="project" value="UniProtKB-EC"/>
</dbReference>
<dbReference type="PROSITE" id="PS00098">
    <property type="entry name" value="THIOLASE_1"/>
    <property type="match status" value="1"/>
</dbReference>
<dbReference type="InterPro" id="IPR020610">
    <property type="entry name" value="Thiolase_AS"/>
</dbReference>
<evidence type="ECO:0000256" key="4">
    <source>
        <dbReference type="ARBA" id="ARBA00022679"/>
    </source>
</evidence>
<feature type="domain" description="Thiolase C-terminal" evidence="13">
    <location>
        <begin position="266"/>
        <end position="390"/>
    </location>
</feature>
<evidence type="ECO:0000256" key="10">
    <source>
        <dbReference type="PIRSR" id="PIRSR000429-1"/>
    </source>
</evidence>
<dbReference type="AlphaFoldDB" id="A0AB38YJH5"/>
<dbReference type="NCBIfam" id="NF006510">
    <property type="entry name" value="PRK08947.1"/>
    <property type="match status" value="1"/>
</dbReference>
<dbReference type="InterPro" id="IPR020615">
    <property type="entry name" value="Thiolase_acyl_enz_int_AS"/>
</dbReference>
<dbReference type="InterPro" id="IPR002155">
    <property type="entry name" value="Thiolase"/>
</dbReference>
<dbReference type="InterPro" id="IPR012805">
    <property type="entry name" value="FadA"/>
</dbReference>
<feature type="active site" description="Proton acceptor" evidence="10">
    <location>
        <position position="377"/>
    </location>
</feature>
<evidence type="ECO:0000256" key="2">
    <source>
        <dbReference type="ARBA" id="ARBA00010982"/>
    </source>
</evidence>
<feature type="active site" description="Acyl-thioester intermediate" evidence="10">
    <location>
        <position position="95"/>
    </location>
</feature>
<dbReference type="InterPro" id="IPR020613">
    <property type="entry name" value="Thiolase_CS"/>
</dbReference>
<evidence type="ECO:0000256" key="5">
    <source>
        <dbReference type="ARBA" id="ARBA00022832"/>
    </source>
</evidence>
<proteinExistence type="inferred from homology"/>
<dbReference type="GO" id="GO:0006635">
    <property type="term" value="P:fatty acid beta-oxidation"/>
    <property type="evidence" value="ECO:0007669"/>
    <property type="project" value="TreeGrafter"/>
</dbReference>
<evidence type="ECO:0000256" key="6">
    <source>
        <dbReference type="ARBA" id="ARBA00022963"/>
    </source>
</evidence>
<evidence type="ECO:0000256" key="1">
    <source>
        <dbReference type="ARBA" id="ARBA00005189"/>
    </source>
</evidence>
<keyword evidence="3" id="KW-0963">Cytoplasm</keyword>
<evidence type="ECO:0000256" key="11">
    <source>
        <dbReference type="RuleBase" id="RU003557"/>
    </source>
</evidence>
<keyword evidence="8 11" id="KW-0012">Acyltransferase</keyword>
<protein>
    <recommendedName>
        <fullName evidence="9">acetyl-CoA C-acyltransferase</fullName>
        <ecNumber evidence="9">2.3.1.16</ecNumber>
    </recommendedName>
</protein>
<evidence type="ECO:0000256" key="3">
    <source>
        <dbReference type="ARBA" id="ARBA00022490"/>
    </source>
</evidence>
<dbReference type="PIRSF" id="PIRSF000429">
    <property type="entry name" value="Ac-CoA_Ac_transf"/>
    <property type="match status" value="1"/>
</dbReference>
<dbReference type="GO" id="GO:0005737">
    <property type="term" value="C:cytoplasm"/>
    <property type="evidence" value="ECO:0007669"/>
    <property type="project" value="InterPro"/>
</dbReference>
<feature type="domain" description="Thiolase N-terminal" evidence="12">
    <location>
        <begin position="9"/>
        <end position="256"/>
    </location>
</feature>
<dbReference type="PANTHER" id="PTHR43853">
    <property type="entry name" value="3-KETOACYL-COA THIOLASE, PEROXISOMAL"/>
    <property type="match status" value="1"/>
</dbReference>
<evidence type="ECO:0000259" key="13">
    <source>
        <dbReference type="Pfam" id="PF02803"/>
    </source>
</evidence>
<dbReference type="GO" id="GO:0010124">
    <property type="term" value="P:phenylacetate catabolic process"/>
    <property type="evidence" value="ECO:0007669"/>
    <property type="project" value="TreeGrafter"/>
</dbReference>
<dbReference type="Pfam" id="PF00108">
    <property type="entry name" value="Thiolase_N"/>
    <property type="match status" value="1"/>
</dbReference>
<feature type="active site" description="Proton acceptor" evidence="10">
    <location>
        <position position="347"/>
    </location>
</feature>
<dbReference type="FunFam" id="3.40.47.10:FF:000010">
    <property type="entry name" value="Acetyl-CoA acetyltransferase (Thiolase)"/>
    <property type="match status" value="1"/>
</dbReference>
<dbReference type="Gene3D" id="3.40.47.10">
    <property type="match status" value="2"/>
</dbReference>
<gene>
    <name evidence="14" type="primary">fadA</name>
    <name evidence="14" type="ORF">NFC81_07395</name>
</gene>
<evidence type="ECO:0000256" key="9">
    <source>
        <dbReference type="ARBA" id="ARBA00024073"/>
    </source>
</evidence>
<comment type="similarity">
    <text evidence="2 11">Belongs to the thiolase-like superfamily. Thiolase family.</text>
</comment>
<dbReference type="InterPro" id="IPR016039">
    <property type="entry name" value="Thiolase-like"/>
</dbReference>
<dbReference type="InterPro" id="IPR020616">
    <property type="entry name" value="Thiolase_N"/>
</dbReference>
<comment type="pathway">
    <text evidence="1">Lipid metabolism.</text>
</comment>
<evidence type="ECO:0000256" key="7">
    <source>
        <dbReference type="ARBA" id="ARBA00023098"/>
    </source>
</evidence>
<dbReference type="InterPro" id="IPR050215">
    <property type="entry name" value="Thiolase-like_sf_Thiolase"/>
</dbReference>
<dbReference type="SUPFAM" id="SSF53901">
    <property type="entry name" value="Thiolase-like"/>
    <property type="match status" value="2"/>
</dbReference>
<keyword evidence="4 11" id="KW-0808">Transferase</keyword>
<dbReference type="NCBIfam" id="TIGR01930">
    <property type="entry name" value="AcCoA-C-Actrans"/>
    <property type="match status" value="1"/>
</dbReference>
<name>A0AB38YJH5_9GAMM</name>
<dbReference type="EC" id="2.3.1.16" evidence="9"/>
<dbReference type="EMBL" id="CP101717">
    <property type="protein sequence ID" value="WLD59598.1"/>
    <property type="molecule type" value="Genomic_DNA"/>
</dbReference>
<dbReference type="PROSITE" id="PS00737">
    <property type="entry name" value="THIOLASE_2"/>
    <property type="match status" value="1"/>
</dbReference>
<keyword evidence="7" id="KW-0443">Lipid metabolism</keyword>
<dbReference type="CDD" id="cd00751">
    <property type="entry name" value="thiolase"/>
    <property type="match status" value="1"/>
</dbReference>
<dbReference type="NCBIfam" id="TIGR02445">
    <property type="entry name" value="fadA"/>
    <property type="match status" value="1"/>
</dbReference>
<evidence type="ECO:0000259" key="12">
    <source>
        <dbReference type="Pfam" id="PF00108"/>
    </source>
</evidence>
<dbReference type="PROSITE" id="PS00099">
    <property type="entry name" value="THIOLASE_3"/>
    <property type="match status" value="1"/>
</dbReference>
<dbReference type="InterPro" id="IPR020617">
    <property type="entry name" value="Thiolase_C"/>
</dbReference>
<accession>A0AB38YJH5</accession>
<dbReference type="PANTHER" id="PTHR43853:SF11">
    <property type="entry name" value="3-KETOACYL-COA THIOLASE FADA"/>
    <property type="match status" value="1"/>
</dbReference>
<dbReference type="RefSeq" id="WP_304996890.1">
    <property type="nucleotide sequence ID" value="NZ_CP101717.1"/>
</dbReference>
<evidence type="ECO:0000313" key="14">
    <source>
        <dbReference type="EMBL" id="WLD59598.1"/>
    </source>
</evidence>